<evidence type="ECO:0008006" key="4">
    <source>
        <dbReference type="Google" id="ProtNLM"/>
    </source>
</evidence>
<dbReference type="SUPFAM" id="SSF53474">
    <property type="entry name" value="alpha/beta-Hydrolases"/>
    <property type="match status" value="1"/>
</dbReference>
<dbReference type="PANTHER" id="PTHR37946:SF1">
    <property type="entry name" value="SLL1969 PROTEIN"/>
    <property type="match status" value="1"/>
</dbReference>
<keyword evidence="3" id="KW-1185">Reference proteome</keyword>
<protein>
    <recommendedName>
        <fullName evidence="4">Lipase</fullName>
    </recommendedName>
</protein>
<dbReference type="PANTHER" id="PTHR37946">
    <property type="entry name" value="SLL1969 PROTEIN"/>
    <property type="match status" value="1"/>
</dbReference>
<reference evidence="3" key="1">
    <citation type="submission" date="2019-04" db="EMBL/GenBank/DDBJ databases">
        <title>Draft genome sequence of Pseudonocardiaceae bacterium SL3-2-4.</title>
        <authorList>
            <person name="Ningsih F."/>
            <person name="Yokota A."/>
            <person name="Sakai Y."/>
            <person name="Nanatani K."/>
            <person name="Yabe S."/>
            <person name="Oetari A."/>
            <person name="Sjamsuridzal W."/>
        </authorList>
    </citation>
    <scope>NUCLEOTIDE SEQUENCE [LARGE SCALE GENOMIC DNA]</scope>
    <source>
        <strain evidence="3">SL3-2-4</strain>
    </source>
</reference>
<dbReference type="AlphaFoldDB" id="A0A4D4JB87"/>
<gene>
    <name evidence="2" type="ORF">GTS_33290</name>
</gene>
<feature type="compositionally biased region" description="Basic and acidic residues" evidence="1">
    <location>
        <begin position="76"/>
        <end position="87"/>
    </location>
</feature>
<evidence type="ECO:0000256" key="1">
    <source>
        <dbReference type="SAM" id="MobiDB-lite"/>
    </source>
</evidence>
<organism evidence="2 3">
    <name type="scientific">Gandjariella thermophila</name>
    <dbReference type="NCBI Taxonomy" id="1931992"/>
    <lineage>
        <taxon>Bacteria</taxon>
        <taxon>Bacillati</taxon>
        <taxon>Actinomycetota</taxon>
        <taxon>Actinomycetes</taxon>
        <taxon>Pseudonocardiales</taxon>
        <taxon>Pseudonocardiaceae</taxon>
        <taxon>Gandjariella</taxon>
    </lineage>
</organism>
<dbReference type="EMBL" id="BJFL01000016">
    <property type="protein sequence ID" value="GDY31696.1"/>
    <property type="molecule type" value="Genomic_DNA"/>
</dbReference>
<evidence type="ECO:0000313" key="3">
    <source>
        <dbReference type="Proteomes" id="UP000298860"/>
    </source>
</evidence>
<proteinExistence type="predicted"/>
<evidence type="ECO:0000313" key="2">
    <source>
        <dbReference type="EMBL" id="GDY31696.1"/>
    </source>
</evidence>
<dbReference type="InterPro" id="IPR029058">
    <property type="entry name" value="AB_hydrolase_fold"/>
</dbReference>
<comment type="caution">
    <text evidence="2">The sequence shown here is derived from an EMBL/GenBank/DDBJ whole genome shotgun (WGS) entry which is preliminary data.</text>
</comment>
<name>A0A4D4JB87_9PSEU</name>
<sequence>MLDRPTREAGESRMRQRVPHLVPDLAAATLTHTTAWGAAAEVASLVGQLLRYPVDIAADRHRHATATWELAAPPLRPERPGTPREPTRAGTPVLLVPGFAGTSSIFEPLRRALRRDGADRTHIVSYSPLTGGLRTAAELLSTEVEALCGRTGRRRVHLVGHSLGGLIARYFVQRLGGDRQVDVLVTLGTPHGGITAARLLPWLPLVGQLVPHSAAIAELALPAPGCRTRFVAFYRDLDEVVIPSTRARIDHPDLRAENILVPGVGHLTLPVDAVVVRRVCALLLAAGEPAR</sequence>
<dbReference type="Gene3D" id="3.40.50.1820">
    <property type="entry name" value="alpha/beta hydrolase"/>
    <property type="match status" value="1"/>
</dbReference>
<dbReference type="Proteomes" id="UP000298860">
    <property type="component" value="Unassembled WGS sequence"/>
</dbReference>
<feature type="region of interest" description="Disordered" evidence="1">
    <location>
        <begin position="73"/>
        <end position="93"/>
    </location>
</feature>
<accession>A0A4D4JB87</accession>
<dbReference type="Pfam" id="PF02089">
    <property type="entry name" value="Palm_thioest"/>
    <property type="match status" value="1"/>
</dbReference>